<dbReference type="Proteomes" id="UP000250272">
    <property type="component" value="Chromosome"/>
</dbReference>
<reference evidence="1 2" key="1">
    <citation type="submission" date="2016-04" db="EMBL/GenBank/DDBJ databases">
        <title>Complete genome sequence of Thermococcus barossii type strain SHCK-94.</title>
        <authorList>
            <person name="Oger P.M."/>
        </authorList>
    </citation>
    <scope>NUCLEOTIDE SEQUENCE [LARGE SCALE GENOMIC DNA]</scope>
    <source>
        <strain evidence="1 2">SHCK-94</strain>
    </source>
</reference>
<dbReference type="AlphaFoldDB" id="A0A2Z2MFI6"/>
<dbReference type="RefSeq" id="WP_088865411.1">
    <property type="nucleotide sequence ID" value="NZ_CP015101.1"/>
</dbReference>
<proteinExistence type="predicted"/>
<keyword evidence="2" id="KW-1185">Reference proteome</keyword>
<dbReference type="KEGG" id="tbs:A3L01_08570"/>
<organism evidence="1 2">
    <name type="scientific">Thermococcus barossii</name>
    <dbReference type="NCBI Taxonomy" id="54077"/>
    <lineage>
        <taxon>Archaea</taxon>
        <taxon>Methanobacteriati</taxon>
        <taxon>Methanobacteriota</taxon>
        <taxon>Thermococci</taxon>
        <taxon>Thermococcales</taxon>
        <taxon>Thermococcaceae</taxon>
        <taxon>Thermococcus</taxon>
    </lineage>
</organism>
<dbReference type="Gene3D" id="1.25.40.10">
    <property type="entry name" value="Tetratricopeptide repeat domain"/>
    <property type="match status" value="1"/>
</dbReference>
<dbReference type="SUPFAM" id="SSF48452">
    <property type="entry name" value="TPR-like"/>
    <property type="match status" value="1"/>
</dbReference>
<gene>
    <name evidence="1" type="ORF">A3L01_08570</name>
</gene>
<dbReference type="OrthoDB" id="86142at2157"/>
<dbReference type="GeneID" id="33326826"/>
<protein>
    <submittedName>
        <fullName evidence="1">Uncharacterized protein</fullName>
    </submittedName>
</protein>
<sequence>MTTREEIELLVERRYYEEALSKVHKLNDPLDQIEVLTDIAVAIYEHGGPQEWIPSIIEDAMYIAKKLKDPANKAVAYSTIASSLARMEYEEDAMDFFNRAIDETDGIKSPIEKGVVLSELAYHLALAGRPDTALELFNIAFDTIIGAEIGYNLKVDGIIRIGELLEKAGDTLPSNKALDFYRMAFDIFDKLHVNQRAAIVEKKIELAQTVYDVGLPAIRRALLEGRNHYALALIEKKYAGVVRLIGELEVALWMKRVNNIEYLDIVDKAFEHCESPRFTEANVQKIARLLTELGSLKRALEFAREIKDVRKRSDALRAIALELARRKEFEEAREIVRSIPDPRIKTEALTEIIAIEEASEGI</sequence>
<dbReference type="InterPro" id="IPR011990">
    <property type="entry name" value="TPR-like_helical_dom_sf"/>
</dbReference>
<evidence type="ECO:0000313" key="1">
    <source>
        <dbReference type="EMBL" id="ASJ05410.1"/>
    </source>
</evidence>
<name>A0A2Z2MFI6_9EURY</name>
<accession>A0A2Z2MFI6</accession>
<dbReference type="EMBL" id="CP015101">
    <property type="protein sequence ID" value="ASJ05410.1"/>
    <property type="molecule type" value="Genomic_DNA"/>
</dbReference>
<evidence type="ECO:0000313" key="2">
    <source>
        <dbReference type="Proteomes" id="UP000250272"/>
    </source>
</evidence>